<dbReference type="RefSeq" id="WP_012059781.1">
    <property type="nucleotide sequence ID" value="NZ_CP073279.1"/>
</dbReference>
<evidence type="ECO:0000313" key="1">
    <source>
        <dbReference type="EMBL" id="MBF7809630.1"/>
    </source>
</evidence>
<dbReference type="AlphaFoldDB" id="A0AAE2RQ59"/>
<dbReference type="OMA" id="EIACKSI"/>
<dbReference type="EMBL" id="JADOEF010000001">
    <property type="protein sequence ID" value="MBF7809630.1"/>
    <property type="molecule type" value="Genomic_DNA"/>
</dbReference>
<reference evidence="1" key="1">
    <citation type="submission" date="2020-11" db="EMBL/GenBank/DDBJ databases">
        <authorList>
            <person name="Thieme N."/>
            <person name="Liebl W."/>
            <person name="Zverlov V."/>
        </authorList>
    </citation>
    <scope>NUCLEOTIDE SEQUENCE</scope>
    <source>
        <strain evidence="1">NT08</strain>
    </source>
</reference>
<protein>
    <submittedName>
        <fullName evidence="1">Uncharacterized protein</fullName>
    </submittedName>
</protein>
<dbReference type="Proteomes" id="UP000631418">
    <property type="component" value="Unassembled WGS sequence"/>
</dbReference>
<accession>A0AAE2RQ59</accession>
<gene>
    <name evidence="1" type="ORF">IS491_13305</name>
</gene>
<name>A0AAE2RQ59_CLOBE</name>
<sequence length="232" mass="27885">MKTEKELLDILKNENINTYKLNSKIEVDNLIELDTLEDLIRFANGNNINSIFYYYTYLDEYCLSIGEDDIKEFKIDEDVLPILQEEFDKYNEEVSKLDFSNPVELSIYCIYQGMTLFIEQDNSWYIKEGFYTPEIACKSIIENHLEEIKLETEKKADRIKTNRAELFQKLLNDSEFHKCTNMPLRRIYADKIIRKNIENIKLFWRETGGWYDISPEEFIEYVWREHKSSIKK</sequence>
<evidence type="ECO:0000313" key="2">
    <source>
        <dbReference type="Proteomes" id="UP000631418"/>
    </source>
</evidence>
<organism evidence="1 2">
    <name type="scientific">Clostridium beijerinckii</name>
    <name type="common">Clostridium MP</name>
    <dbReference type="NCBI Taxonomy" id="1520"/>
    <lineage>
        <taxon>Bacteria</taxon>
        <taxon>Bacillati</taxon>
        <taxon>Bacillota</taxon>
        <taxon>Clostridia</taxon>
        <taxon>Eubacteriales</taxon>
        <taxon>Clostridiaceae</taxon>
        <taxon>Clostridium</taxon>
    </lineage>
</organism>
<comment type="caution">
    <text evidence="1">The sequence shown here is derived from an EMBL/GenBank/DDBJ whole genome shotgun (WGS) entry which is preliminary data.</text>
</comment>
<proteinExistence type="predicted"/>